<evidence type="ECO:0000256" key="4">
    <source>
        <dbReference type="ARBA" id="ARBA00015100"/>
    </source>
</evidence>
<evidence type="ECO:0000256" key="8">
    <source>
        <dbReference type="ARBA" id="ARBA00023229"/>
    </source>
</evidence>
<evidence type="ECO:0000256" key="3">
    <source>
        <dbReference type="ARBA" id="ARBA00012439"/>
    </source>
</evidence>
<dbReference type="PROSITE" id="PS00723">
    <property type="entry name" value="POLYPRENYL_SYNTHASE_1"/>
    <property type="match status" value="1"/>
</dbReference>
<dbReference type="FunFam" id="1.10.600.10:FF:000001">
    <property type="entry name" value="Geranylgeranyl diphosphate synthase"/>
    <property type="match status" value="1"/>
</dbReference>
<dbReference type="EMBL" id="JQBR01000001">
    <property type="protein sequence ID" value="KRN67696.1"/>
    <property type="molecule type" value="Genomic_DNA"/>
</dbReference>
<keyword evidence="7" id="KW-0460">Magnesium</keyword>
<dbReference type="PROSITE" id="PS00444">
    <property type="entry name" value="POLYPRENYL_SYNTHASE_2"/>
    <property type="match status" value="1"/>
</dbReference>
<evidence type="ECO:0000256" key="5">
    <source>
        <dbReference type="ARBA" id="ARBA00022679"/>
    </source>
</evidence>
<organism evidence="13 14">
    <name type="scientific">Pediococcus cellicola</name>
    <dbReference type="NCBI Taxonomy" id="319652"/>
    <lineage>
        <taxon>Bacteria</taxon>
        <taxon>Bacillati</taxon>
        <taxon>Bacillota</taxon>
        <taxon>Bacilli</taxon>
        <taxon>Lactobacillales</taxon>
        <taxon>Lactobacillaceae</taxon>
        <taxon>Pediococcus</taxon>
    </lineage>
</organism>
<sequence length="301" mass="32960">MIKNKKTNLFIEKYSKDLNSYLKKQLPQSVSNLNLSEAMQYSVLAGGKRLRPLLLLAIIKSSGGKIDESAFKVAASLELLHTYSLIHDDLPAMDNDDLRRGMPTNHKKFGEALAILAGDGLLTLAFEWLATSGYSDQVVSALTQALAHAAGPAGMVAGQVSDVLGEQNQLNFAQLKQLHKQKTGALITYTAQAAAIITKLPASQSNVFIEFAENFGLAFQIYDDLQDVLGSQKDMGKAVHKDASEHKNTYPSIRGLSQTKKDLTVCVGNCRDALNNLEKQQIQVDVLQGFLDYFQLDEAEK</sequence>
<keyword evidence="5 12" id="KW-0808">Transferase</keyword>
<comment type="catalytic activity">
    <reaction evidence="11">
        <text>isopentenyl diphosphate + (2E)-geranyl diphosphate = (2E,6E)-farnesyl diphosphate + diphosphate</text>
        <dbReference type="Rhea" id="RHEA:19361"/>
        <dbReference type="ChEBI" id="CHEBI:33019"/>
        <dbReference type="ChEBI" id="CHEBI:58057"/>
        <dbReference type="ChEBI" id="CHEBI:128769"/>
        <dbReference type="ChEBI" id="CHEBI:175763"/>
        <dbReference type="EC" id="2.5.1.10"/>
    </reaction>
</comment>
<dbReference type="SFLD" id="SFLDS00005">
    <property type="entry name" value="Isoprenoid_Synthase_Type_I"/>
    <property type="match status" value="1"/>
</dbReference>
<dbReference type="GO" id="GO:0046872">
    <property type="term" value="F:metal ion binding"/>
    <property type="evidence" value="ECO:0007669"/>
    <property type="project" value="UniProtKB-KW"/>
</dbReference>
<dbReference type="PANTHER" id="PTHR43281">
    <property type="entry name" value="FARNESYL DIPHOSPHATE SYNTHASE"/>
    <property type="match status" value="1"/>
</dbReference>
<dbReference type="GO" id="GO:0005737">
    <property type="term" value="C:cytoplasm"/>
    <property type="evidence" value="ECO:0007669"/>
    <property type="project" value="UniProtKB-ARBA"/>
</dbReference>
<dbReference type="EC" id="2.5.1.10" evidence="3"/>
<dbReference type="RefSeq" id="WP_083490467.1">
    <property type="nucleotide sequence ID" value="NZ_BJVH01000001.1"/>
</dbReference>
<evidence type="ECO:0000256" key="6">
    <source>
        <dbReference type="ARBA" id="ARBA00022723"/>
    </source>
</evidence>
<proteinExistence type="inferred from homology"/>
<protein>
    <recommendedName>
        <fullName evidence="4">Farnesyl diphosphate synthase</fullName>
        <ecNumber evidence="3">2.5.1.10</ecNumber>
    </recommendedName>
    <alternativeName>
        <fullName evidence="10">(2E,6E)-farnesyl diphosphate synthase</fullName>
    </alternativeName>
    <alternativeName>
        <fullName evidence="9">Geranyltranstransferase</fullName>
    </alternativeName>
</protein>
<dbReference type="PANTHER" id="PTHR43281:SF1">
    <property type="entry name" value="FARNESYL DIPHOSPHATE SYNTHASE"/>
    <property type="match status" value="1"/>
</dbReference>
<evidence type="ECO:0000256" key="7">
    <source>
        <dbReference type="ARBA" id="ARBA00022842"/>
    </source>
</evidence>
<dbReference type="Proteomes" id="UP000051568">
    <property type="component" value="Unassembled WGS sequence"/>
</dbReference>
<keyword evidence="6" id="KW-0479">Metal-binding</keyword>
<dbReference type="Pfam" id="PF00348">
    <property type="entry name" value="polyprenyl_synt"/>
    <property type="match status" value="1"/>
</dbReference>
<dbReference type="Gene3D" id="1.10.600.10">
    <property type="entry name" value="Farnesyl Diphosphate Synthase"/>
    <property type="match status" value="1"/>
</dbReference>
<dbReference type="InterPro" id="IPR053378">
    <property type="entry name" value="Prenyl_diphosphate_synthase"/>
</dbReference>
<comment type="caution">
    <text evidence="13">The sequence shown here is derived from an EMBL/GenBank/DDBJ whole genome shotgun (WGS) entry which is preliminary data.</text>
</comment>
<name>A0A0R2IR68_9LACO</name>
<dbReference type="PATRIC" id="fig|319652.3.peg.241"/>
<keyword evidence="8" id="KW-0414">Isoprene biosynthesis</keyword>
<evidence type="ECO:0000256" key="11">
    <source>
        <dbReference type="ARBA" id="ARBA00049399"/>
    </source>
</evidence>
<dbReference type="OrthoDB" id="9805316at2"/>
<dbReference type="GO" id="GO:0004337">
    <property type="term" value="F:(2E,6E)-farnesyl diphosphate synthase activity"/>
    <property type="evidence" value="ECO:0007669"/>
    <property type="project" value="UniProtKB-EC"/>
</dbReference>
<evidence type="ECO:0000313" key="14">
    <source>
        <dbReference type="Proteomes" id="UP000051568"/>
    </source>
</evidence>
<dbReference type="SUPFAM" id="SSF48576">
    <property type="entry name" value="Terpenoid synthases"/>
    <property type="match status" value="1"/>
</dbReference>
<evidence type="ECO:0000256" key="1">
    <source>
        <dbReference type="ARBA" id="ARBA00001946"/>
    </source>
</evidence>
<accession>A0A0R2IR68</accession>
<comment type="similarity">
    <text evidence="2 12">Belongs to the FPP/GGPP synthase family.</text>
</comment>
<dbReference type="SFLD" id="SFLDG01017">
    <property type="entry name" value="Polyprenyl_Transferase_Like"/>
    <property type="match status" value="1"/>
</dbReference>
<evidence type="ECO:0000256" key="9">
    <source>
        <dbReference type="ARBA" id="ARBA00032380"/>
    </source>
</evidence>
<dbReference type="STRING" id="319652.IV80_GL000239"/>
<evidence type="ECO:0000256" key="2">
    <source>
        <dbReference type="ARBA" id="ARBA00006706"/>
    </source>
</evidence>
<reference evidence="13 14" key="1">
    <citation type="journal article" date="2015" name="Genome Announc.">
        <title>Expanding the biotechnology potential of lactobacilli through comparative genomics of 213 strains and associated genera.</title>
        <authorList>
            <person name="Sun Z."/>
            <person name="Harris H.M."/>
            <person name="McCann A."/>
            <person name="Guo C."/>
            <person name="Argimon S."/>
            <person name="Zhang W."/>
            <person name="Yang X."/>
            <person name="Jeffery I.B."/>
            <person name="Cooney J.C."/>
            <person name="Kagawa T.F."/>
            <person name="Liu W."/>
            <person name="Song Y."/>
            <person name="Salvetti E."/>
            <person name="Wrobel A."/>
            <person name="Rasinkangas P."/>
            <person name="Parkhill J."/>
            <person name="Rea M.C."/>
            <person name="O'Sullivan O."/>
            <person name="Ritari J."/>
            <person name="Douillard F.P."/>
            <person name="Paul Ross R."/>
            <person name="Yang R."/>
            <person name="Briner A.E."/>
            <person name="Felis G.E."/>
            <person name="de Vos W.M."/>
            <person name="Barrangou R."/>
            <person name="Klaenhammer T.R."/>
            <person name="Caufield P.W."/>
            <person name="Cui Y."/>
            <person name="Zhang H."/>
            <person name="O'Toole P.W."/>
        </authorList>
    </citation>
    <scope>NUCLEOTIDE SEQUENCE [LARGE SCALE GENOMIC DNA]</scope>
    <source>
        <strain evidence="13 14">DSM 17757</strain>
    </source>
</reference>
<dbReference type="GO" id="GO:0016114">
    <property type="term" value="P:terpenoid biosynthetic process"/>
    <property type="evidence" value="ECO:0007669"/>
    <property type="project" value="UniProtKB-ARBA"/>
</dbReference>
<dbReference type="InterPro" id="IPR000092">
    <property type="entry name" value="Polyprenyl_synt"/>
</dbReference>
<evidence type="ECO:0000313" key="13">
    <source>
        <dbReference type="EMBL" id="KRN67696.1"/>
    </source>
</evidence>
<dbReference type="InterPro" id="IPR008949">
    <property type="entry name" value="Isoprenoid_synthase_dom_sf"/>
</dbReference>
<dbReference type="InterPro" id="IPR033749">
    <property type="entry name" value="Polyprenyl_synt_CS"/>
</dbReference>
<dbReference type="CDD" id="cd00685">
    <property type="entry name" value="Trans_IPPS_HT"/>
    <property type="match status" value="1"/>
</dbReference>
<keyword evidence="14" id="KW-1185">Reference proteome</keyword>
<dbReference type="AlphaFoldDB" id="A0A0R2IR68"/>
<comment type="cofactor">
    <cofactor evidence="1">
        <name>Mg(2+)</name>
        <dbReference type="ChEBI" id="CHEBI:18420"/>
    </cofactor>
</comment>
<dbReference type="NCBIfam" id="NF045485">
    <property type="entry name" value="FPPsyn"/>
    <property type="match status" value="1"/>
</dbReference>
<gene>
    <name evidence="13" type="ORF">IV80_GL000239</name>
</gene>
<evidence type="ECO:0000256" key="12">
    <source>
        <dbReference type="RuleBase" id="RU004466"/>
    </source>
</evidence>
<evidence type="ECO:0000256" key="10">
    <source>
        <dbReference type="ARBA" id="ARBA00032873"/>
    </source>
</evidence>